<evidence type="ECO:0000313" key="2">
    <source>
        <dbReference type="Proteomes" id="UP001165383"/>
    </source>
</evidence>
<evidence type="ECO:0000313" key="1">
    <source>
        <dbReference type="EMBL" id="MCL6741776.1"/>
    </source>
</evidence>
<gene>
    <name evidence="1" type="ORF">LZ518_11625</name>
</gene>
<proteinExistence type="predicted"/>
<organism evidence="1 2">
    <name type="scientific">Sphingomonas brevis</name>
    <dbReference type="NCBI Taxonomy" id="2908206"/>
    <lineage>
        <taxon>Bacteria</taxon>
        <taxon>Pseudomonadati</taxon>
        <taxon>Pseudomonadota</taxon>
        <taxon>Alphaproteobacteria</taxon>
        <taxon>Sphingomonadales</taxon>
        <taxon>Sphingomonadaceae</taxon>
        <taxon>Sphingomonas</taxon>
    </lineage>
</organism>
<dbReference type="Proteomes" id="UP001165383">
    <property type="component" value="Unassembled WGS sequence"/>
</dbReference>
<name>A0ABT0SBI1_9SPHN</name>
<dbReference type="RefSeq" id="WP_249916142.1">
    <property type="nucleotide sequence ID" value="NZ_JAMGBB010000001.1"/>
</dbReference>
<keyword evidence="2" id="KW-1185">Reference proteome</keyword>
<protein>
    <submittedName>
        <fullName evidence="1">Uncharacterized protein</fullName>
    </submittedName>
</protein>
<dbReference type="EMBL" id="JAMGBB010000001">
    <property type="protein sequence ID" value="MCL6741776.1"/>
    <property type="molecule type" value="Genomic_DNA"/>
</dbReference>
<reference evidence="1" key="1">
    <citation type="submission" date="2022-05" db="EMBL/GenBank/DDBJ databases">
        <authorList>
            <person name="Jo J.-H."/>
            <person name="Im W.-T."/>
        </authorList>
    </citation>
    <scope>NUCLEOTIDE SEQUENCE</scope>
    <source>
        <strain evidence="1">RB56-2</strain>
    </source>
</reference>
<accession>A0ABT0SBI1</accession>
<comment type="caution">
    <text evidence="1">The sequence shown here is derived from an EMBL/GenBank/DDBJ whole genome shotgun (WGS) entry which is preliminary data.</text>
</comment>
<sequence length="161" mass="17735">MDTNVAIVANARSDPDDPNPPSIECRLATVTFLMELLSDGKILLDLDSAIQTEYRTYLNPRGQPGVGDRFYQAVLQSAPERVERVELPKAASGEYADFPQSLIDAGFDPSDRKFAALARREGVPVYNATDSDWIEHAETLAAEHIQVEHLCGCNPAQWFAA</sequence>